<accession>A0A1Z5HQ06</accession>
<dbReference type="PANTHER" id="PTHR39961">
    <property type="entry name" value="HYPOTHETICAL CYTOSOLIC PROTEIN"/>
    <property type="match status" value="1"/>
</dbReference>
<dbReference type="Pfam" id="PF04308">
    <property type="entry name" value="RNaseH_like"/>
    <property type="match status" value="1"/>
</dbReference>
<reference evidence="2" key="1">
    <citation type="journal article" date="2017" name="Appl. Environ. Microbiol.">
        <title>Genomic analysis of Calderihabitans maritimus KKC1, a thermophilic hydrogenogenic carboxydotrophic bacterium isolated from marine sediment.</title>
        <authorList>
            <person name="Omae K."/>
            <person name="Yoneda Y."/>
            <person name="Fukuyama Y."/>
            <person name="Yoshida T."/>
            <person name="Sako Y."/>
        </authorList>
    </citation>
    <scope>NUCLEOTIDE SEQUENCE [LARGE SCALE GENOMIC DNA]</scope>
    <source>
        <strain evidence="2">KKC1</strain>
    </source>
</reference>
<dbReference type="EMBL" id="BDGJ01000023">
    <property type="protein sequence ID" value="GAW91626.1"/>
    <property type="molecule type" value="Genomic_DNA"/>
</dbReference>
<sequence>MLMKFISPSKGSLTLEEVYADIIDFVKMSPDSQYKVIIGSDSQAREQTCFVTAIIIHQVGKGARYYYRKSYHRKINSLRQRIFYETALSLETASKLAEKLAENGLADLDVEIHLDIGPRGDTRDLIREIVGMVAGSGFDAKIKPESCGATKVADKHTK</sequence>
<protein>
    <recommendedName>
        <fullName evidence="3">DUF458 domain-containing protein</fullName>
    </recommendedName>
</protein>
<dbReference type="AlphaFoldDB" id="A0A1Z5HQ06"/>
<evidence type="ECO:0000313" key="1">
    <source>
        <dbReference type="EMBL" id="GAW91626.1"/>
    </source>
</evidence>
<evidence type="ECO:0008006" key="3">
    <source>
        <dbReference type="Google" id="ProtNLM"/>
    </source>
</evidence>
<dbReference type="InterPro" id="IPR007405">
    <property type="entry name" value="Phage_KVP40_Orf299"/>
</dbReference>
<keyword evidence="2" id="KW-1185">Reference proteome</keyword>
<proteinExistence type="predicted"/>
<evidence type="ECO:0000313" key="2">
    <source>
        <dbReference type="Proteomes" id="UP000197032"/>
    </source>
</evidence>
<organism evidence="1 2">
    <name type="scientific">Calderihabitans maritimus</name>
    <dbReference type="NCBI Taxonomy" id="1246530"/>
    <lineage>
        <taxon>Bacteria</taxon>
        <taxon>Bacillati</taxon>
        <taxon>Bacillota</taxon>
        <taxon>Clostridia</taxon>
        <taxon>Neomoorellales</taxon>
        <taxon>Calderihabitantaceae</taxon>
        <taxon>Calderihabitans</taxon>
    </lineage>
</organism>
<gene>
    <name evidence="1" type="ORF">KKC1_07870</name>
</gene>
<dbReference type="PANTHER" id="PTHR39961:SF1">
    <property type="entry name" value="DUF458 DOMAIN-CONTAINING PROTEIN"/>
    <property type="match status" value="1"/>
</dbReference>
<comment type="caution">
    <text evidence="1">The sequence shown here is derived from an EMBL/GenBank/DDBJ whole genome shotgun (WGS) entry which is preliminary data.</text>
</comment>
<name>A0A1Z5HQ06_9FIRM</name>
<dbReference type="Proteomes" id="UP000197032">
    <property type="component" value="Unassembled WGS sequence"/>
</dbReference>